<feature type="region of interest" description="Disordered" evidence="1">
    <location>
        <begin position="36"/>
        <end position="58"/>
    </location>
</feature>
<dbReference type="EMBL" id="LR026964">
    <property type="protein sequence ID" value="VBB73825.1"/>
    <property type="molecule type" value="Genomic_DNA"/>
</dbReference>
<accession>A0ABY6RZE4</accession>
<feature type="compositionally biased region" description="Basic residues" evidence="1">
    <location>
        <begin position="48"/>
        <end position="58"/>
    </location>
</feature>
<evidence type="ECO:0000313" key="3">
    <source>
        <dbReference type="Proteomes" id="UP000280685"/>
    </source>
</evidence>
<organism evidence="2 3">
    <name type="scientific">Podospora comata</name>
    <dbReference type="NCBI Taxonomy" id="48703"/>
    <lineage>
        <taxon>Eukaryota</taxon>
        <taxon>Fungi</taxon>
        <taxon>Dikarya</taxon>
        <taxon>Ascomycota</taxon>
        <taxon>Pezizomycotina</taxon>
        <taxon>Sordariomycetes</taxon>
        <taxon>Sordariomycetidae</taxon>
        <taxon>Sordariales</taxon>
        <taxon>Podosporaceae</taxon>
        <taxon>Podospora</taxon>
    </lineage>
</organism>
<gene>
    <name evidence="2" type="ORF">PODCO_121895</name>
</gene>
<name>A0ABY6RZE4_PODCO</name>
<reference evidence="2" key="1">
    <citation type="submission" date="2018-02" db="EMBL/GenBank/DDBJ databases">
        <authorList>
            <person name="Silar P."/>
        </authorList>
    </citation>
    <scope>NUCLEOTIDE SEQUENCE [LARGE SCALE GENOMIC DNA]</scope>
    <source>
        <strain evidence="2">T</strain>
    </source>
</reference>
<evidence type="ECO:0000313" key="2">
    <source>
        <dbReference type="EMBL" id="VBB73825.1"/>
    </source>
</evidence>
<protein>
    <submittedName>
        <fullName evidence="2">Uncharacterized protein</fullName>
    </submittedName>
</protein>
<keyword evidence="3" id="KW-1185">Reference proteome</keyword>
<evidence type="ECO:0000256" key="1">
    <source>
        <dbReference type="SAM" id="MobiDB-lite"/>
    </source>
</evidence>
<sequence length="58" mass="6273">MIIAGPPTLLHFSIASPARTSARSGGIDTLSFYIKPRPGRSSSLSVHQYHRTSHPRAS</sequence>
<proteinExistence type="predicted"/>
<dbReference type="Proteomes" id="UP000280685">
    <property type="component" value="Chromosome 1"/>
</dbReference>